<dbReference type="PRINTS" id="PR00344">
    <property type="entry name" value="BCTRLSENSOR"/>
</dbReference>
<feature type="domain" description="HPt" evidence="16">
    <location>
        <begin position="448"/>
        <end position="539"/>
    </location>
</feature>
<dbReference type="EC" id="2.7.13.3" evidence="3"/>
<evidence type="ECO:0000256" key="1">
    <source>
        <dbReference type="ARBA" id="ARBA00000085"/>
    </source>
</evidence>
<dbReference type="Pfam" id="PF02518">
    <property type="entry name" value="HATPase_c"/>
    <property type="match status" value="1"/>
</dbReference>
<keyword evidence="5 13" id="KW-0597">Phosphoprotein</keyword>
<dbReference type="SUPFAM" id="SSF55874">
    <property type="entry name" value="ATPase domain of HSP90 chaperone/DNA topoisomerase II/histidine kinase"/>
    <property type="match status" value="1"/>
</dbReference>
<dbReference type="CDD" id="cd17546">
    <property type="entry name" value="REC_hyHK_CKI1_RcsC-like"/>
    <property type="match status" value="2"/>
</dbReference>
<dbReference type="PROSITE" id="PS50110">
    <property type="entry name" value="RESPONSE_REGULATORY"/>
    <property type="match status" value="2"/>
</dbReference>
<dbReference type="InterPro" id="IPR004358">
    <property type="entry name" value="Sig_transdc_His_kin-like_C"/>
</dbReference>
<dbReference type="SMART" id="SM00448">
    <property type="entry name" value="REC"/>
    <property type="match status" value="2"/>
</dbReference>
<dbReference type="InterPro" id="IPR036641">
    <property type="entry name" value="HPT_dom_sf"/>
</dbReference>
<evidence type="ECO:0000259" key="14">
    <source>
        <dbReference type="PROSITE" id="PS50109"/>
    </source>
</evidence>
<dbReference type="PANTHER" id="PTHR45339">
    <property type="entry name" value="HYBRID SIGNAL TRANSDUCTION HISTIDINE KINASE J"/>
    <property type="match status" value="1"/>
</dbReference>
<dbReference type="SMART" id="SM00387">
    <property type="entry name" value="HATPase_c"/>
    <property type="match status" value="1"/>
</dbReference>
<dbReference type="PANTHER" id="PTHR45339:SF1">
    <property type="entry name" value="HYBRID SIGNAL TRANSDUCTION HISTIDINE KINASE J"/>
    <property type="match status" value="1"/>
</dbReference>
<feature type="modified residue" description="4-aspartylphosphate" evidence="13">
    <location>
        <position position="193"/>
    </location>
</feature>
<proteinExistence type="predicted"/>
<evidence type="ECO:0000256" key="3">
    <source>
        <dbReference type="ARBA" id="ARBA00012438"/>
    </source>
</evidence>
<feature type="non-terminal residue" evidence="17">
    <location>
        <position position="633"/>
    </location>
</feature>
<feature type="modified residue" description="Phosphohistidine" evidence="12">
    <location>
        <position position="487"/>
    </location>
</feature>
<evidence type="ECO:0000256" key="10">
    <source>
        <dbReference type="ARBA" id="ARBA00023012"/>
    </source>
</evidence>
<dbReference type="RefSeq" id="WP_320427127.1">
    <property type="nucleotide sequence ID" value="NZ_JAXCLA010000020.1"/>
</dbReference>
<dbReference type="InterPro" id="IPR005467">
    <property type="entry name" value="His_kinase_dom"/>
</dbReference>
<dbReference type="InterPro" id="IPR011006">
    <property type="entry name" value="CheY-like_superfamily"/>
</dbReference>
<dbReference type="InterPro" id="IPR001789">
    <property type="entry name" value="Sig_transdc_resp-reg_receiver"/>
</dbReference>
<evidence type="ECO:0000256" key="5">
    <source>
        <dbReference type="ARBA" id="ARBA00022553"/>
    </source>
</evidence>
<keyword evidence="7" id="KW-0547">Nucleotide-binding</keyword>
<dbReference type="Gene3D" id="3.40.50.2300">
    <property type="match status" value="2"/>
</dbReference>
<name>A0ABU5DTH7_9BURK</name>
<accession>A0ABU5DTH7</accession>
<dbReference type="CDD" id="cd16922">
    <property type="entry name" value="HATPase_EvgS-ArcB-TorS-like"/>
    <property type="match status" value="1"/>
</dbReference>
<keyword evidence="18" id="KW-1185">Reference proteome</keyword>
<feature type="domain" description="Response regulatory" evidence="15">
    <location>
        <begin position="140"/>
        <end position="258"/>
    </location>
</feature>
<comment type="caution">
    <text evidence="17">The sequence shown here is derived from an EMBL/GenBank/DDBJ whole genome shotgun (WGS) entry which is preliminary data.</text>
</comment>
<evidence type="ECO:0000256" key="6">
    <source>
        <dbReference type="ARBA" id="ARBA00022692"/>
    </source>
</evidence>
<gene>
    <name evidence="17" type="ORF">SNE35_32010</name>
</gene>
<evidence type="ECO:0000313" key="18">
    <source>
        <dbReference type="Proteomes" id="UP001285263"/>
    </source>
</evidence>
<dbReference type="InterPro" id="IPR008207">
    <property type="entry name" value="Sig_transdc_His_kin_Hpt_dom"/>
</dbReference>
<keyword evidence="6" id="KW-0812">Transmembrane</keyword>
<organism evidence="17 18">
    <name type="scientific">Roseateles agri</name>
    <dbReference type="NCBI Taxonomy" id="3098619"/>
    <lineage>
        <taxon>Bacteria</taxon>
        <taxon>Pseudomonadati</taxon>
        <taxon>Pseudomonadota</taxon>
        <taxon>Betaproteobacteria</taxon>
        <taxon>Burkholderiales</taxon>
        <taxon>Sphaerotilaceae</taxon>
        <taxon>Roseateles</taxon>
    </lineage>
</organism>
<feature type="non-terminal residue" evidence="17">
    <location>
        <position position="1"/>
    </location>
</feature>
<feature type="modified residue" description="4-aspartylphosphate" evidence="13">
    <location>
        <position position="334"/>
    </location>
</feature>
<evidence type="ECO:0000256" key="12">
    <source>
        <dbReference type="PROSITE-ProRule" id="PRU00110"/>
    </source>
</evidence>
<keyword evidence="11" id="KW-0472">Membrane</keyword>
<sequence>GDSLRIGQIITNLVSNSVKFTERGQVVISVRLLKRAGEPGGEQVQLRVDVRDSGIGMTPEQAARLFQAFTQADGSTTRKYGGTGLGLTISKRLVELMGGEIHAESTPGVGSLFWFTVSLGVGEDTGGQDVSLLGPMRGMRALVVDDNDAARELMDAQLTDMGFVVDTAASGEDALAAVSRSQGGEPYGLMVVDWQMPGMDGIETARRARRLDAAMRVVMATAYGRDEVRAQAEAVGIEAFVVKPVGASALVDALMTALVPSAAPSARAVQPQEVATDLLRGVRLLLAEDNEINQQIAIELLEGAGATVQVASNGREAVDMALSGEHAFDAVLMDLQMPVMGGLEATGLIRADARAKDLPIIAMTAHAMVEERDRCLAAGMVDHITKPLDPPAMFKSLLRWVKPRPLEVSLGINSTPVPVPMASPKAPQDLPVVPGLDTAAGLVRVGGNRTLYLRLLHQFVDGQADAVERIRDAIAGGRQEEAERGAHTVRGVAGNIGLMALHLAAATLEERLRFGGDVPAAMAEFEAELSTVIDALRAVWAKDGEPSESTAAPATPALDAALVARHAQKFAHLLADSDAQAEEYLDEHRAALTQVFGATAFASIEQDVRSFDFDAALETARDAAAENGVVIEA</sequence>
<dbReference type="InterPro" id="IPR003594">
    <property type="entry name" value="HATPase_dom"/>
</dbReference>
<evidence type="ECO:0000256" key="2">
    <source>
        <dbReference type="ARBA" id="ARBA00004651"/>
    </source>
</evidence>
<dbReference type="Pfam" id="PF01627">
    <property type="entry name" value="Hpt"/>
    <property type="match status" value="1"/>
</dbReference>
<keyword evidence="8" id="KW-0067">ATP-binding</keyword>
<dbReference type="EMBL" id="JAXCLA010000020">
    <property type="protein sequence ID" value="MDY0749160.1"/>
    <property type="molecule type" value="Genomic_DNA"/>
</dbReference>
<comment type="catalytic activity">
    <reaction evidence="1">
        <text>ATP + protein L-histidine = ADP + protein N-phospho-L-histidine.</text>
        <dbReference type="EC" id="2.7.13.3"/>
    </reaction>
</comment>
<evidence type="ECO:0000256" key="11">
    <source>
        <dbReference type="ARBA" id="ARBA00023136"/>
    </source>
</evidence>
<evidence type="ECO:0000256" key="7">
    <source>
        <dbReference type="ARBA" id="ARBA00022741"/>
    </source>
</evidence>
<evidence type="ECO:0000256" key="9">
    <source>
        <dbReference type="ARBA" id="ARBA00022989"/>
    </source>
</evidence>
<protein>
    <recommendedName>
        <fullName evidence="3">histidine kinase</fullName>
        <ecNumber evidence="3">2.7.13.3</ecNumber>
    </recommendedName>
</protein>
<feature type="domain" description="Histidine kinase" evidence="14">
    <location>
        <begin position="1"/>
        <end position="121"/>
    </location>
</feature>
<keyword evidence="9" id="KW-1133">Transmembrane helix</keyword>
<dbReference type="PROSITE" id="PS50894">
    <property type="entry name" value="HPT"/>
    <property type="match status" value="1"/>
</dbReference>
<evidence type="ECO:0000259" key="15">
    <source>
        <dbReference type="PROSITE" id="PS50110"/>
    </source>
</evidence>
<evidence type="ECO:0000256" key="4">
    <source>
        <dbReference type="ARBA" id="ARBA00022475"/>
    </source>
</evidence>
<dbReference type="Pfam" id="PF00072">
    <property type="entry name" value="Response_reg"/>
    <property type="match status" value="2"/>
</dbReference>
<dbReference type="InterPro" id="IPR036890">
    <property type="entry name" value="HATPase_C_sf"/>
</dbReference>
<dbReference type="PROSITE" id="PS50109">
    <property type="entry name" value="HIS_KIN"/>
    <property type="match status" value="1"/>
</dbReference>
<dbReference type="Gene3D" id="3.30.565.10">
    <property type="entry name" value="Histidine kinase-like ATPase, C-terminal domain"/>
    <property type="match status" value="1"/>
</dbReference>
<evidence type="ECO:0000313" key="17">
    <source>
        <dbReference type="EMBL" id="MDY0749160.1"/>
    </source>
</evidence>
<feature type="domain" description="Response regulatory" evidence="15">
    <location>
        <begin position="283"/>
        <end position="401"/>
    </location>
</feature>
<evidence type="ECO:0000256" key="8">
    <source>
        <dbReference type="ARBA" id="ARBA00022840"/>
    </source>
</evidence>
<comment type="subcellular location">
    <subcellularLocation>
        <location evidence="2">Cell membrane</location>
        <topology evidence="2">Multi-pass membrane protein</topology>
    </subcellularLocation>
</comment>
<evidence type="ECO:0000259" key="16">
    <source>
        <dbReference type="PROSITE" id="PS50894"/>
    </source>
</evidence>
<keyword evidence="4" id="KW-1003">Cell membrane</keyword>
<dbReference type="Proteomes" id="UP001285263">
    <property type="component" value="Unassembled WGS sequence"/>
</dbReference>
<dbReference type="SUPFAM" id="SSF47226">
    <property type="entry name" value="Histidine-containing phosphotransfer domain, HPT domain"/>
    <property type="match status" value="1"/>
</dbReference>
<keyword evidence="10" id="KW-0902">Two-component regulatory system</keyword>
<dbReference type="SUPFAM" id="SSF52172">
    <property type="entry name" value="CheY-like"/>
    <property type="match status" value="2"/>
</dbReference>
<dbReference type="Gene3D" id="1.20.120.160">
    <property type="entry name" value="HPT domain"/>
    <property type="match status" value="1"/>
</dbReference>
<reference evidence="17 18" key="1">
    <citation type="submission" date="2023-11" db="EMBL/GenBank/DDBJ databases">
        <title>Paucibacter sp. nov., isolated from fresh soil in Korea.</title>
        <authorList>
            <person name="Le N.T.T."/>
        </authorList>
    </citation>
    <scope>NUCLEOTIDE SEQUENCE [LARGE SCALE GENOMIC DNA]</scope>
    <source>
        <strain evidence="17 18">R3-3</strain>
    </source>
</reference>
<evidence type="ECO:0000256" key="13">
    <source>
        <dbReference type="PROSITE-ProRule" id="PRU00169"/>
    </source>
</evidence>